<comment type="subunit">
    <text evidence="4">Monomer.</text>
</comment>
<dbReference type="CDD" id="cd01428">
    <property type="entry name" value="ADK"/>
    <property type="match status" value="1"/>
</dbReference>
<dbReference type="GO" id="GO:0005524">
    <property type="term" value="F:ATP binding"/>
    <property type="evidence" value="ECO:0007669"/>
    <property type="project" value="UniProtKB-KW"/>
</dbReference>
<dbReference type="Pfam" id="PF00406">
    <property type="entry name" value="ADK"/>
    <property type="match status" value="1"/>
</dbReference>
<dbReference type="EC" id="2.7.4.3" evidence="5"/>
<dbReference type="PANTHER" id="PTHR35509">
    <property type="entry name" value="DOMAIN PROTEIN, PUTATIVE (DUF1995)-RELATED"/>
    <property type="match status" value="1"/>
</dbReference>
<comment type="similarity">
    <text evidence="3">Belongs to the adenylate kinase family.</text>
</comment>
<dbReference type="EMBL" id="BDQV01000144">
    <property type="protein sequence ID" value="GAY56713.1"/>
    <property type="molecule type" value="Genomic_DNA"/>
</dbReference>
<organism evidence="15 16">
    <name type="scientific">Citrus unshiu</name>
    <name type="common">Satsuma mandarin</name>
    <name type="synonym">Citrus nobilis var. unshiu</name>
    <dbReference type="NCBI Taxonomy" id="55188"/>
    <lineage>
        <taxon>Eukaryota</taxon>
        <taxon>Viridiplantae</taxon>
        <taxon>Streptophyta</taxon>
        <taxon>Embryophyta</taxon>
        <taxon>Tracheophyta</taxon>
        <taxon>Spermatophyta</taxon>
        <taxon>Magnoliopsida</taxon>
        <taxon>eudicotyledons</taxon>
        <taxon>Gunneridae</taxon>
        <taxon>Pentapetalae</taxon>
        <taxon>rosids</taxon>
        <taxon>malvids</taxon>
        <taxon>Sapindales</taxon>
        <taxon>Rutaceae</taxon>
        <taxon>Aurantioideae</taxon>
        <taxon>Citrus</taxon>
    </lineage>
</organism>
<feature type="compositionally biased region" description="Basic residues" evidence="13">
    <location>
        <begin position="291"/>
        <end position="307"/>
    </location>
</feature>
<keyword evidence="8" id="KW-0808">Transferase</keyword>
<proteinExistence type="inferred from homology"/>
<evidence type="ECO:0000256" key="1">
    <source>
        <dbReference type="ARBA" id="ARBA00000582"/>
    </source>
</evidence>
<accession>A0A2H5PWH4</accession>
<dbReference type="InterPro" id="IPR006259">
    <property type="entry name" value="Adenyl_kin_sub"/>
</dbReference>
<evidence type="ECO:0000256" key="10">
    <source>
        <dbReference type="ARBA" id="ARBA00022777"/>
    </source>
</evidence>
<dbReference type="PROSITE" id="PS00113">
    <property type="entry name" value="ADENYLATE_KINASE"/>
    <property type="match status" value="1"/>
</dbReference>
<dbReference type="PANTHER" id="PTHR35509:SF6">
    <property type="entry name" value="ADENYLATE KINASE"/>
    <property type="match status" value="1"/>
</dbReference>
<dbReference type="HAMAP" id="MF_00235">
    <property type="entry name" value="Adenylate_kinase_Adk"/>
    <property type="match status" value="1"/>
</dbReference>
<dbReference type="FunFam" id="3.40.50.300:FF:001694">
    <property type="entry name" value="Adenylate kinase, chloroplastic"/>
    <property type="match status" value="1"/>
</dbReference>
<dbReference type="InterPro" id="IPR036193">
    <property type="entry name" value="ADK_active_lid_dom_sf"/>
</dbReference>
<dbReference type="NCBIfam" id="TIGR01351">
    <property type="entry name" value="adk"/>
    <property type="match status" value="1"/>
</dbReference>
<sequence length="629" mass="70066">MLPASLSSLHSTNVRTSPYLSPLSSSSSLPSPSPSLSLAPSFSHLHHRRLVSFNTVRGNNPLATKAERRGLSVTCASTCEPLKVMISGAPASGKGTQCELIVQKFGLVHISTGDLLRAEVSTGSEIGNKAKEFMNAGQLVPDEIVTAMVTARLSHEDAKTKGWLLDGYPRSFAQAQSLENLKIRPDVYVVLDVPDEILIDRCVGRRLDPETGKIYHLTNFPPETEEIKARLVPRPDDTEEKVKSRLEIYKQNAKAILSTYANITKKIDGNRPKEMVFADIESLLSQAKREKMKKTTAVKPVHEHKSRSNQASSSQDNWKGIPTRLNNIPHSREIRNYFYDDVLQATQRAVNDGRTRLKVEINIPELNPEMDVYRIGTLMELVRVIALSFADDGKRVKVCVQGSMGEGALAGMPLQLAGTRKILEFMDWGDYGAKGTFVEIGSIGANEVDEQDDMFILVAPQNAVGNCIIDDMKAMTDAAGTRPVILINPRLKDLPGSSGIMQTMGRDKRLEYAASFENCYFFRLLYYAGTQYPIMGALRMTYPYGYELYKRVDVPSGGEKYVILSTFTEKPSSDDINDAFLGKPRYVDYMDRILYHLLFLSTDSCILLCTRRNREKKASGFWGFLSSVF</sequence>
<dbReference type="InterPro" id="IPR033690">
    <property type="entry name" value="Adenylat_kinase_CS"/>
</dbReference>
<dbReference type="InterPro" id="IPR027417">
    <property type="entry name" value="P-loop_NTPase"/>
</dbReference>
<evidence type="ECO:0000313" key="16">
    <source>
        <dbReference type="Proteomes" id="UP000236630"/>
    </source>
</evidence>
<dbReference type="InterPro" id="IPR018962">
    <property type="entry name" value="DUF1995"/>
</dbReference>
<evidence type="ECO:0000256" key="5">
    <source>
        <dbReference type="ARBA" id="ARBA00012955"/>
    </source>
</evidence>
<dbReference type="PRINTS" id="PR00094">
    <property type="entry name" value="ADENYLTKNASE"/>
</dbReference>
<evidence type="ECO:0000313" key="15">
    <source>
        <dbReference type="EMBL" id="GAY56713.1"/>
    </source>
</evidence>
<dbReference type="Gene3D" id="3.40.50.300">
    <property type="entry name" value="P-loop containing nucleotide triphosphate hydrolases"/>
    <property type="match status" value="1"/>
</dbReference>
<dbReference type="Pfam" id="PF09353">
    <property type="entry name" value="DUF1995"/>
    <property type="match status" value="1"/>
</dbReference>
<evidence type="ECO:0000259" key="14">
    <source>
        <dbReference type="Pfam" id="PF09353"/>
    </source>
</evidence>
<dbReference type="InterPro" id="IPR053021">
    <property type="entry name" value="Chloroplast_ADK"/>
</dbReference>
<evidence type="ECO:0000256" key="2">
    <source>
        <dbReference type="ARBA" id="ARBA00004229"/>
    </source>
</evidence>
<keyword evidence="11" id="KW-0067">ATP-binding</keyword>
<feature type="domain" description="DUF1995" evidence="14">
    <location>
        <begin position="335"/>
        <end position="577"/>
    </location>
</feature>
<dbReference type="SUPFAM" id="SSF57774">
    <property type="entry name" value="Microbial and mitochondrial ADK, insert 'zinc finger' domain"/>
    <property type="match status" value="1"/>
</dbReference>
<comment type="subcellular location">
    <subcellularLocation>
        <location evidence="2">Plastid</location>
        <location evidence="2">Chloroplast</location>
    </subcellularLocation>
</comment>
<dbReference type="Proteomes" id="UP000236630">
    <property type="component" value="Unassembled WGS sequence"/>
</dbReference>
<evidence type="ECO:0000256" key="12">
    <source>
        <dbReference type="ARBA" id="ARBA00031517"/>
    </source>
</evidence>
<gene>
    <name evidence="15" type="ORF">CUMW_173990</name>
</gene>
<feature type="compositionally biased region" description="Polar residues" evidence="13">
    <location>
        <begin position="308"/>
        <end position="317"/>
    </location>
</feature>
<evidence type="ECO:0000256" key="7">
    <source>
        <dbReference type="ARBA" id="ARBA00022640"/>
    </source>
</evidence>
<keyword evidence="7" id="KW-0934">Plastid</keyword>
<reference evidence="15 16" key="1">
    <citation type="journal article" date="2017" name="Front. Genet.">
        <title>Draft sequencing of the heterozygous diploid genome of Satsuma (Citrus unshiu Marc.) using a hybrid assembly approach.</title>
        <authorList>
            <person name="Shimizu T."/>
            <person name="Tanizawa Y."/>
            <person name="Mochizuki T."/>
            <person name="Nagasaki H."/>
            <person name="Yoshioka T."/>
            <person name="Toyoda A."/>
            <person name="Fujiyama A."/>
            <person name="Kaminuma E."/>
            <person name="Nakamura Y."/>
        </authorList>
    </citation>
    <scope>NUCLEOTIDE SEQUENCE [LARGE SCALE GENOMIC DNA]</scope>
    <source>
        <strain evidence="16">cv. Miyagawa wase</strain>
    </source>
</reference>
<keyword evidence="16" id="KW-1185">Reference proteome</keyword>
<comment type="caution">
    <text evidence="15">The sequence shown here is derived from an EMBL/GenBank/DDBJ whole genome shotgun (WGS) entry which is preliminary data.</text>
</comment>
<feature type="region of interest" description="Disordered" evidence="13">
    <location>
        <begin position="291"/>
        <end position="324"/>
    </location>
</feature>
<evidence type="ECO:0000256" key="11">
    <source>
        <dbReference type="ARBA" id="ARBA00022840"/>
    </source>
</evidence>
<dbReference type="GO" id="GO:0009507">
    <property type="term" value="C:chloroplast"/>
    <property type="evidence" value="ECO:0007669"/>
    <property type="project" value="UniProtKB-SubCell"/>
</dbReference>
<keyword evidence="9" id="KW-0547">Nucleotide-binding</keyword>
<evidence type="ECO:0000256" key="3">
    <source>
        <dbReference type="ARBA" id="ARBA00007220"/>
    </source>
</evidence>
<evidence type="ECO:0000256" key="9">
    <source>
        <dbReference type="ARBA" id="ARBA00022741"/>
    </source>
</evidence>
<evidence type="ECO:0000256" key="6">
    <source>
        <dbReference type="ARBA" id="ARBA00022528"/>
    </source>
</evidence>
<comment type="catalytic activity">
    <reaction evidence="1">
        <text>AMP + ATP = 2 ADP</text>
        <dbReference type="Rhea" id="RHEA:12973"/>
        <dbReference type="ChEBI" id="CHEBI:30616"/>
        <dbReference type="ChEBI" id="CHEBI:456215"/>
        <dbReference type="ChEBI" id="CHEBI:456216"/>
        <dbReference type="EC" id="2.7.4.3"/>
    </reaction>
</comment>
<keyword evidence="10" id="KW-0418">Kinase</keyword>
<evidence type="ECO:0000256" key="8">
    <source>
        <dbReference type="ARBA" id="ARBA00022679"/>
    </source>
</evidence>
<keyword evidence="6" id="KW-0150">Chloroplast</keyword>
<dbReference type="InterPro" id="IPR000850">
    <property type="entry name" value="Adenylat/UMP-CMP_kin"/>
</dbReference>
<dbReference type="AlphaFoldDB" id="A0A2H5PWH4"/>
<dbReference type="STRING" id="55188.A0A2H5PWH4"/>
<dbReference type="GO" id="GO:0004017">
    <property type="term" value="F:AMP kinase activity"/>
    <property type="evidence" value="ECO:0007669"/>
    <property type="project" value="UniProtKB-EC"/>
</dbReference>
<evidence type="ECO:0000256" key="4">
    <source>
        <dbReference type="ARBA" id="ARBA00011245"/>
    </source>
</evidence>
<protein>
    <recommendedName>
        <fullName evidence="5">adenylate kinase</fullName>
        <ecNumber evidence="5">2.7.4.3</ecNumber>
    </recommendedName>
    <alternativeName>
        <fullName evidence="12">ATP:AMP phosphotransferase</fullName>
    </alternativeName>
</protein>
<evidence type="ECO:0000256" key="13">
    <source>
        <dbReference type="SAM" id="MobiDB-lite"/>
    </source>
</evidence>
<name>A0A2H5PWH4_CITUN</name>
<dbReference type="SUPFAM" id="SSF52540">
    <property type="entry name" value="P-loop containing nucleoside triphosphate hydrolases"/>
    <property type="match status" value="1"/>
</dbReference>